<evidence type="ECO:0000313" key="2">
    <source>
        <dbReference type="EMBL" id="GBO99082.1"/>
    </source>
</evidence>
<dbReference type="OrthoDB" id="6097640at2759"/>
<evidence type="ECO:0000313" key="3">
    <source>
        <dbReference type="Proteomes" id="UP000299102"/>
    </source>
</evidence>
<accession>A0A4C1SA41</accession>
<dbReference type="Gene3D" id="1.10.533.10">
    <property type="entry name" value="Death Domain, Fas"/>
    <property type="match status" value="1"/>
</dbReference>
<comment type="caution">
    <text evidence="2">The sequence shown here is derived from an EMBL/GenBank/DDBJ whole genome shotgun (WGS) entry which is preliminary data.</text>
</comment>
<dbReference type="EMBL" id="BGZK01003239">
    <property type="protein sequence ID" value="GBO99082.1"/>
    <property type="molecule type" value="Genomic_DNA"/>
</dbReference>
<sequence length="143" mass="16584">MDANQRNRILQNVDTLINLTEFNKLCQACFDYRLLTPVMIQNIYQIEPDKLLAEPFDDYSLNRERHKRLFVKITKRGPDAFEKLRRIFNDLKYKEASKILFGVDERMISISSSKEKGEPTSGNDDIVNGNIAANNLDDRDGIE</sequence>
<organism evidence="2 3">
    <name type="scientific">Eumeta variegata</name>
    <name type="common">Bagworm moth</name>
    <name type="synonym">Eumeta japonica</name>
    <dbReference type="NCBI Taxonomy" id="151549"/>
    <lineage>
        <taxon>Eukaryota</taxon>
        <taxon>Metazoa</taxon>
        <taxon>Ecdysozoa</taxon>
        <taxon>Arthropoda</taxon>
        <taxon>Hexapoda</taxon>
        <taxon>Insecta</taxon>
        <taxon>Pterygota</taxon>
        <taxon>Neoptera</taxon>
        <taxon>Endopterygota</taxon>
        <taxon>Lepidoptera</taxon>
        <taxon>Glossata</taxon>
        <taxon>Ditrysia</taxon>
        <taxon>Tineoidea</taxon>
        <taxon>Psychidae</taxon>
        <taxon>Oiketicinae</taxon>
        <taxon>Eumeta</taxon>
    </lineage>
</organism>
<protein>
    <submittedName>
        <fullName evidence="2">Caspase Dronc</fullName>
    </submittedName>
</protein>
<keyword evidence="3" id="KW-1185">Reference proteome</keyword>
<name>A0A4C1SA41_EUMVA</name>
<proteinExistence type="predicted"/>
<dbReference type="Proteomes" id="UP000299102">
    <property type="component" value="Unassembled WGS sequence"/>
</dbReference>
<gene>
    <name evidence="2" type="primary">Dronc</name>
    <name evidence="2" type="ORF">EVAR_69108_1</name>
</gene>
<reference evidence="2 3" key="1">
    <citation type="journal article" date="2019" name="Commun. Biol.">
        <title>The bagworm genome reveals a unique fibroin gene that provides high tensile strength.</title>
        <authorList>
            <person name="Kono N."/>
            <person name="Nakamura H."/>
            <person name="Ohtoshi R."/>
            <person name="Tomita M."/>
            <person name="Numata K."/>
            <person name="Arakawa K."/>
        </authorList>
    </citation>
    <scope>NUCLEOTIDE SEQUENCE [LARGE SCALE GENOMIC DNA]</scope>
</reference>
<dbReference type="STRING" id="151549.A0A4C1SA41"/>
<dbReference type="InterPro" id="IPR011029">
    <property type="entry name" value="DEATH-like_dom_sf"/>
</dbReference>
<feature type="region of interest" description="Disordered" evidence="1">
    <location>
        <begin position="112"/>
        <end position="143"/>
    </location>
</feature>
<dbReference type="AlphaFoldDB" id="A0A4C1SA41"/>
<evidence type="ECO:0000256" key="1">
    <source>
        <dbReference type="SAM" id="MobiDB-lite"/>
    </source>
</evidence>